<keyword evidence="1" id="KW-1133">Transmembrane helix</keyword>
<gene>
    <name evidence="2" type="ORF">KV395_02245</name>
</gene>
<evidence type="ECO:0000313" key="2">
    <source>
        <dbReference type="EMBL" id="WDM42160.1"/>
    </source>
</evidence>
<sequence>MHTTTSTPYSKSFQRRLRVLFSPVRLSLLVAAIAFCVVLNVVYIGSGGSLEWIGLLSAIPLLAFAAWTLATDYSHRRKEKAQTR</sequence>
<dbReference type="Proteomes" id="UP001215097">
    <property type="component" value="Chromosome"/>
</dbReference>
<feature type="transmembrane region" description="Helical" evidence="1">
    <location>
        <begin position="52"/>
        <end position="70"/>
    </location>
</feature>
<evidence type="ECO:0000256" key="1">
    <source>
        <dbReference type="SAM" id="Phobius"/>
    </source>
</evidence>
<reference evidence="2 3" key="1">
    <citation type="submission" date="2021-06" db="EMBL/GenBank/DDBJ databases">
        <title>Genome-based taxonomic framework of Microbacterium strains isolated from marine environment, the description of four new species and reclassification of four preexisting species.</title>
        <authorList>
            <person name="Lee S.D."/>
            <person name="Kim S.-M."/>
            <person name="Byeon Y.-S."/>
            <person name="Yang H.L."/>
            <person name="Kim I.S."/>
        </authorList>
    </citation>
    <scope>NUCLEOTIDE SEQUENCE [LARGE SCALE GENOMIC DNA]</scope>
    <source>
        <strain evidence="2 3">KACC 14465</strain>
    </source>
</reference>
<name>A0ABY7XJA3_MICLT</name>
<keyword evidence="3" id="KW-1185">Reference proteome</keyword>
<dbReference type="RefSeq" id="WP_282216026.1">
    <property type="nucleotide sequence ID" value="NZ_BAAAUN010000001.1"/>
</dbReference>
<evidence type="ECO:0000313" key="3">
    <source>
        <dbReference type="Proteomes" id="UP001215097"/>
    </source>
</evidence>
<protein>
    <submittedName>
        <fullName evidence="2">Uncharacterized protein</fullName>
    </submittedName>
</protein>
<organism evidence="2 3">
    <name type="scientific">Microbacterium luteolum</name>
    <name type="common">Aureobacterium luteolum</name>
    <dbReference type="NCBI Taxonomy" id="69367"/>
    <lineage>
        <taxon>Bacteria</taxon>
        <taxon>Bacillati</taxon>
        <taxon>Actinomycetota</taxon>
        <taxon>Actinomycetes</taxon>
        <taxon>Micrococcales</taxon>
        <taxon>Microbacteriaceae</taxon>
        <taxon>Microbacterium</taxon>
    </lineage>
</organism>
<dbReference type="EMBL" id="CP078075">
    <property type="protein sequence ID" value="WDM42160.1"/>
    <property type="molecule type" value="Genomic_DNA"/>
</dbReference>
<keyword evidence="1" id="KW-0812">Transmembrane</keyword>
<accession>A0ABY7XJA3</accession>
<feature type="transmembrane region" description="Helical" evidence="1">
    <location>
        <begin position="26"/>
        <end position="46"/>
    </location>
</feature>
<keyword evidence="1" id="KW-0472">Membrane</keyword>
<proteinExistence type="predicted"/>